<gene>
    <name evidence="9" type="ORF">A6R68_02652</name>
</gene>
<protein>
    <recommendedName>
        <fullName evidence="3 7">Fructose-bisphosphate aldolase</fullName>
        <ecNumber evidence="3 7">4.1.2.13</ecNumber>
    </recommendedName>
</protein>
<keyword evidence="5 7" id="KW-0456">Lyase</keyword>
<evidence type="ECO:0000256" key="2">
    <source>
        <dbReference type="ARBA" id="ARBA00010387"/>
    </source>
</evidence>
<comment type="similarity">
    <text evidence="2 7">Belongs to the class I fructose-bisphosphate aldolase family.</text>
</comment>
<dbReference type="InterPro" id="IPR029768">
    <property type="entry name" value="Aldolase_I_AS"/>
</dbReference>
<comment type="pathway">
    <text evidence="1 8">Carbohydrate degradation; glycolysis; D-glyceraldehyde 3-phosphate and glycerone phosphate from D-glucose: step 4/4.</text>
</comment>
<dbReference type="UniPathway" id="UPA00109">
    <property type="reaction ID" value="UER00183"/>
</dbReference>
<dbReference type="Proteomes" id="UP000092124">
    <property type="component" value="Unassembled WGS sequence"/>
</dbReference>
<evidence type="ECO:0000256" key="8">
    <source>
        <dbReference type="RuleBase" id="RU004257"/>
    </source>
</evidence>
<dbReference type="PANTHER" id="PTHR11627">
    <property type="entry name" value="FRUCTOSE-BISPHOSPHATE ALDOLASE"/>
    <property type="match status" value="1"/>
</dbReference>
<evidence type="ECO:0000256" key="6">
    <source>
        <dbReference type="ARBA" id="ARBA00023270"/>
    </source>
</evidence>
<dbReference type="EMBL" id="LZPO01075864">
    <property type="protein sequence ID" value="OBS68796.1"/>
    <property type="molecule type" value="Genomic_DNA"/>
</dbReference>
<dbReference type="GO" id="GO:0004332">
    <property type="term" value="F:fructose-bisphosphate aldolase activity"/>
    <property type="evidence" value="ECO:0007669"/>
    <property type="project" value="UniProtKB-EC"/>
</dbReference>
<sequence length="280" mass="31033">MPYPYPTLTPEQKKELADIAHRIAAPGKGILAADESTGSIAMRLQSIGTENTEENRRFYRQLLLTADDRVNPCIGGGDWEHTPSALAIMENAYVLARYASICQQNGIVPIVEPEILPDGDHDLKRCQYVTEKVLAAVYKALSDHRVYLEGTLLKPNMVTPGHACTQNFPMRRLPWQLSQHFVAQCPLLSLGSLSCLEGRVRKRHPSTCYLDFLLRPSPAGLCSEGLWWEEGEPEGVPDVLQEEYIKRVLANSLACQGKYTPSGPSGAAARESLFISNHAY</sequence>
<accession>A0A1A6GRI4</accession>
<evidence type="ECO:0000313" key="10">
    <source>
        <dbReference type="Proteomes" id="UP000092124"/>
    </source>
</evidence>
<evidence type="ECO:0000256" key="1">
    <source>
        <dbReference type="ARBA" id="ARBA00004714"/>
    </source>
</evidence>
<keyword evidence="6" id="KW-0704">Schiff base</keyword>
<proteinExistence type="inferred from homology"/>
<dbReference type="SUPFAM" id="SSF51569">
    <property type="entry name" value="Aldolase"/>
    <property type="match status" value="1"/>
</dbReference>
<dbReference type="GO" id="GO:0006096">
    <property type="term" value="P:glycolytic process"/>
    <property type="evidence" value="ECO:0007669"/>
    <property type="project" value="UniProtKB-UniPathway"/>
</dbReference>
<evidence type="ECO:0000256" key="5">
    <source>
        <dbReference type="ARBA" id="ARBA00023239"/>
    </source>
</evidence>
<evidence type="ECO:0000256" key="4">
    <source>
        <dbReference type="ARBA" id="ARBA00023152"/>
    </source>
</evidence>
<keyword evidence="10" id="KW-1185">Reference proteome</keyword>
<dbReference type="InterPro" id="IPR000741">
    <property type="entry name" value="FBA_I"/>
</dbReference>
<name>A0A1A6GRI4_NEOLE</name>
<dbReference type="Gene3D" id="3.20.20.70">
    <property type="entry name" value="Aldolase class I"/>
    <property type="match status" value="3"/>
</dbReference>
<dbReference type="AlphaFoldDB" id="A0A1A6GRI4"/>
<dbReference type="InterPro" id="IPR013785">
    <property type="entry name" value="Aldolase_TIM"/>
</dbReference>
<comment type="caution">
    <text evidence="9">The sequence shown here is derived from an EMBL/GenBank/DDBJ whole genome shotgun (WGS) entry which is preliminary data.</text>
</comment>
<evidence type="ECO:0000313" key="9">
    <source>
        <dbReference type="EMBL" id="OBS68796.1"/>
    </source>
</evidence>
<comment type="catalytic activity">
    <reaction evidence="7">
        <text>beta-D-fructose 1,6-bisphosphate = D-glyceraldehyde 3-phosphate + dihydroxyacetone phosphate</text>
        <dbReference type="Rhea" id="RHEA:14729"/>
        <dbReference type="ChEBI" id="CHEBI:32966"/>
        <dbReference type="ChEBI" id="CHEBI:57642"/>
        <dbReference type="ChEBI" id="CHEBI:59776"/>
        <dbReference type="EC" id="4.1.2.13"/>
    </reaction>
</comment>
<evidence type="ECO:0000256" key="7">
    <source>
        <dbReference type="RuleBase" id="RU003994"/>
    </source>
</evidence>
<dbReference type="OrthoDB" id="36455at2759"/>
<reference evidence="9 10" key="1">
    <citation type="submission" date="2016-06" db="EMBL/GenBank/DDBJ databases">
        <title>The Draft Genome Sequence and Annotation of the Desert Woodrat Neotoma lepida.</title>
        <authorList>
            <person name="Campbell M."/>
            <person name="Oakeson K.F."/>
            <person name="Yandell M."/>
            <person name="Halpert J.R."/>
            <person name="Dearing D."/>
        </authorList>
    </citation>
    <scope>NUCLEOTIDE SEQUENCE [LARGE SCALE GENOMIC DNA]</scope>
    <source>
        <strain evidence="9">417</strain>
        <tissue evidence="9">Liver</tissue>
    </source>
</reference>
<organism evidence="9 10">
    <name type="scientific">Neotoma lepida</name>
    <name type="common">Desert woodrat</name>
    <dbReference type="NCBI Taxonomy" id="56216"/>
    <lineage>
        <taxon>Eukaryota</taxon>
        <taxon>Metazoa</taxon>
        <taxon>Chordata</taxon>
        <taxon>Craniata</taxon>
        <taxon>Vertebrata</taxon>
        <taxon>Euteleostomi</taxon>
        <taxon>Mammalia</taxon>
        <taxon>Eutheria</taxon>
        <taxon>Euarchontoglires</taxon>
        <taxon>Glires</taxon>
        <taxon>Rodentia</taxon>
        <taxon>Myomorpha</taxon>
        <taxon>Muroidea</taxon>
        <taxon>Cricetidae</taxon>
        <taxon>Neotominae</taxon>
        <taxon>Neotoma</taxon>
    </lineage>
</organism>
<dbReference type="Pfam" id="PF00274">
    <property type="entry name" value="Glycolytic"/>
    <property type="match status" value="2"/>
</dbReference>
<keyword evidence="4 7" id="KW-0324">Glycolysis</keyword>
<dbReference type="PROSITE" id="PS00158">
    <property type="entry name" value="ALDOLASE_CLASS_I"/>
    <property type="match status" value="1"/>
</dbReference>
<dbReference type="STRING" id="56216.A0A1A6GRI4"/>
<evidence type="ECO:0000256" key="3">
    <source>
        <dbReference type="ARBA" id="ARBA00013068"/>
    </source>
</evidence>
<dbReference type="EC" id="4.1.2.13" evidence="3 7"/>